<dbReference type="InterPro" id="IPR013785">
    <property type="entry name" value="Aldolase_TIM"/>
</dbReference>
<evidence type="ECO:0000313" key="4">
    <source>
        <dbReference type="EMBL" id="MCL6285861.1"/>
    </source>
</evidence>
<dbReference type="EMBL" id="JAMFMB010000040">
    <property type="protein sequence ID" value="MCL6285861.1"/>
    <property type="molecule type" value="Genomic_DNA"/>
</dbReference>
<comment type="caution">
    <text evidence="4">The sequence shown here is derived from an EMBL/GenBank/DDBJ whole genome shotgun (WGS) entry which is preliminary data.</text>
</comment>
<keyword evidence="5" id="KW-1185">Reference proteome</keyword>
<evidence type="ECO:0000313" key="5">
    <source>
        <dbReference type="Proteomes" id="UP001203880"/>
    </source>
</evidence>
<dbReference type="Gene3D" id="3.20.20.70">
    <property type="entry name" value="Aldolase class I"/>
    <property type="match status" value="1"/>
</dbReference>
<dbReference type="Pfam" id="PF03060">
    <property type="entry name" value="NMO"/>
    <property type="match status" value="1"/>
</dbReference>
<protein>
    <submittedName>
        <fullName evidence="4">Nitronate monooxygenase</fullName>
    </submittedName>
</protein>
<sequence>MIDTHFNRMFGLLHPMVLAPLNPASDWRMAAAVSDAGGLGLIHVGNLDFTALRGCYLRTGKDAVGWGVDILRLEHEPELLDQLLGYRPRAILLYGGDPSPFVEKIQAKKVPVISVVDTIDLARKAIAAGVEILAAHGNGSAGSGSGNRTTMALLPEVADAIYASHTETLLLCSGGITDARNIAAALIMGADGVMMGTRFWASQETPLQQGQVNALMALSGDDVPVLPEVGESNKVIKRGWRGIGLCDASQPVGEGVGLIHNAPAVEVILKSLTHKASRLMTHIQRKVVE</sequence>
<dbReference type="GO" id="GO:0004497">
    <property type="term" value="F:monooxygenase activity"/>
    <property type="evidence" value="ECO:0007669"/>
    <property type="project" value="UniProtKB-KW"/>
</dbReference>
<name>A0ABT0Q7L6_9RHOB</name>
<dbReference type="CDD" id="cd04730">
    <property type="entry name" value="NPD_like"/>
    <property type="match status" value="1"/>
</dbReference>
<dbReference type="PANTHER" id="PTHR32332">
    <property type="entry name" value="2-NITROPROPANE DIOXYGENASE"/>
    <property type="match status" value="1"/>
</dbReference>
<proteinExistence type="predicted"/>
<evidence type="ECO:0000256" key="3">
    <source>
        <dbReference type="ARBA" id="ARBA00023002"/>
    </source>
</evidence>
<keyword evidence="2" id="KW-0288">FMN</keyword>
<organism evidence="4 5">
    <name type="scientific">Ruegeria spongiae</name>
    <dbReference type="NCBI Taxonomy" id="2942209"/>
    <lineage>
        <taxon>Bacteria</taxon>
        <taxon>Pseudomonadati</taxon>
        <taxon>Pseudomonadota</taxon>
        <taxon>Alphaproteobacteria</taxon>
        <taxon>Rhodobacterales</taxon>
        <taxon>Roseobacteraceae</taxon>
        <taxon>Ruegeria</taxon>
    </lineage>
</organism>
<evidence type="ECO:0000256" key="2">
    <source>
        <dbReference type="ARBA" id="ARBA00022643"/>
    </source>
</evidence>
<gene>
    <name evidence="4" type="ORF">M3P21_20295</name>
</gene>
<keyword evidence="4" id="KW-0503">Monooxygenase</keyword>
<keyword evidence="3" id="KW-0560">Oxidoreductase</keyword>
<keyword evidence="1" id="KW-0285">Flavoprotein</keyword>
<accession>A0ABT0Q7L6</accession>
<evidence type="ECO:0000256" key="1">
    <source>
        <dbReference type="ARBA" id="ARBA00022630"/>
    </source>
</evidence>
<dbReference type="Proteomes" id="UP001203880">
    <property type="component" value="Unassembled WGS sequence"/>
</dbReference>
<dbReference type="SUPFAM" id="SSF51412">
    <property type="entry name" value="Inosine monophosphate dehydrogenase (IMPDH)"/>
    <property type="match status" value="1"/>
</dbReference>
<dbReference type="InterPro" id="IPR004136">
    <property type="entry name" value="NMO"/>
</dbReference>
<dbReference type="RefSeq" id="WP_249713075.1">
    <property type="nucleotide sequence ID" value="NZ_JAMFMB010000040.1"/>
</dbReference>
<reference evidence="4" key="1">
    <citation type="submission" date="2022-05" db="EMBL/GenBank/DDBJ databases">
        <authorList>
            <person name="Park J.-S."/>
        </authorList>
    </citation>
    <scope>NUCLEOTIDE SEQUENCE</scope>
    <source>
        <strain evidence="4">2012CJ41-6</strain>
    </source>
</reference>